<dbReference type="HAMAP" id="MF_01416">
    <property type="entry name" value="ATP_synth_delta_bact"/>
    <property type="match status" value="1"/>
</dbReference>
<comment type="caution">
    <text evidence="9">The sequence shown here is derived from an EMBL/GenBank/DDBJ whole genome shotgun (WGS) entry which is preliminary data.</text>
</comment>
<dbReference type="NCBIfam" id="TIGR01145">
    <property type="entry name" value="ATP_synt_delta"/>
    <property type="match status" value="1"/>
</dbReference>
<dbReference type="PROSITE" id="PS00389">
    <property type="entry name" value="ATPASE_DELTA"/>
    <property type="match status" value="1"/>
</dbReference>
<keyword evidence="4 8" id="KW-0406">Ion transport</keyword>
<dbReference type="Proteomes" id="UP001519287">
    <property type="component" value="Unassembled WGS sequence"/>
</dbReference>
<keyword evidence="6 8" id="KW-0139">CF(1)</keyword>
<evidence type="ECO:0000256" key="5">
    <source>
        <dbReference type="ARBA" id="ARBA00023136"/>
    </source>
</evidence>
<comment type="function">
    <text evidence="8">This protein is part of the stalk that links CF(0) to CF(1). It either transmits conformational changes from CF(0) to CF(1) or is implicated in proton conduction.</text>
</comment>
<evidence type="ECO:0000256" key="2">
    <source>
        <dbReference type="ARBA" id="ARBA00022448"/>
    </source>
</evidence>
<evidence type="ECO:0000256" key="7">
    <source>
        <dbReference type="ARBA" id="ARBA00023310"/>
    </source>
</evidence>
<evidence type="ECO:0000256" key="3">
    <source>
        <dbReference type="ARBA" id="ARBA00022781"/>
    </source>
</evidence>
<comment type="similarity">
    <text evidence="8">Belongs to the ATPase delta chain family.</text>
</comment>
<sequence length="180" mass="19889">MSADIVVAKRYAKALFEVAREKSLVTEIEEELRSIVKVIEENADLGKLLNHPNITTSAKIDLLKKLFEGNVSDVLFNTLQLLFSRGREALLPQLLIDYIRIVNDALGRATAIVKTPFALSESSQQTAAAQFSKVTGKTIRVENVVDPALIGGMQVRIGDRLYDGSLLGKLDRFEKFLSNA</sequence>
<organism evidence="9 10">
    <name type="scientific">Paenibacillus eucommiae</name>
    <dbReference type="NCBI Taxonomy" id="1355755"/>
    <lineage>
        <taxon>Bacteria</taxon>
        <taxon>Bacillati</taxon>
        <taxon>Bacillota</taxon>
        <taxon>Bacilli</taxon>
        <taxon>Bacillales</taxon>
        <taxon>Paenibacillaceae</taxon>
        <taxon>Paenibacillus</taxon>
    </lineage>
</organism>
<proteinExistence type="inferred from homology"/>
<keyword evidence="8" id="KW-1003">Cell membrane</keyword>
<keyword evidence="7 8" id="KW-0066">ATP synthesis</keyword>
<evidence type="ECO:0000313" key="9">
    <source>
        <dbReference type="EMBL" id="MBP1992590.1"/>
    </source>
</evidence>
<dbReference type="InterPro" id="IPR020781">
    <property type="entry name" value="ATPase_OSCP/d_CS"/>
</dbReference>
<keyword evidence="2 8" id="KW-0813">Transport</keyword>
<dbReference type="RefSeq" id="WP_209973730.1">
    <property type="nucleotide sequence ID" value="NZ_JAGGLB010000014.1"/>
</dbReference>
<comment type="function">
    <text evidence="8">F(1)F(0) ATP synthase produces ATP from ADP in the presence of a proton or sodium gradient. F-type ATPases consist of two structural domains, F(1) containing the extramembraneous catalytic core and F(0) containing the membrane proton channel, linked together by a central stalk and a peripheral stalk. During catalysis, ATP synthesis in the catalytic domain of F(1) is coupled via a rotary mechanism of the central stalk subunits to proton translocation.</text>
</comment>
<evidence type="ECO:0000256" key="6">
    <source>
        <dbReference type="ARBA" id="ARBA00023196"/>
    </source>
</evidence>
<evidence type="ECO:0000256" key="4">
    <source>
        <dbReference type="ARBA" id="ARBA00023065"/>
    </source>
</evidence>
<protein>
    <recommendedName>
        <fullName evidence="8">ATP synthase subunit delta</fullName>
    </recommendedName>
    <alternativeName>
        <fullName evidence="8">ATP synthase F(1) sector subunit delta</fullName>
    </alternativeName>
    <alternativeName>
        <fullName evidence="8">F-type ATPase subunit delta</fullName>
        <shortName evidence="8">F-ATPase subunit delta</shortName>
    </alternativeName>
</protein>
<keyword evidence="10" id="KW-1185">Reference proteome</keyword>
<dbReference type="PANTHER" id="PTHR11910">
    <property type="entry name" value="ATP SYNTHASE DELTA CHAIN"/>
    <property type="match status" value="1"/>
</dbReference>
<evidence type="ECO:0000256" key="1">
    <source>
        <dbReference type="ARBA" id="ARBA00004370"/>
    </source>
</evidence>
<evidence type="ECO:0000313" key="10">
    <source>
        <dbReference type="Proteomes" id="UP001519287"/>
    </source>
</evidence>
<dbReference type="InterPro" id="IPR000711">
    <property type="entry name" value="ATPase_OSCP/dsu"/>
</dbReference>
<comment type="subcellular location">
    <subcellularLocation>
        <location evidence="8">Cell membrane</location>
        <topology evidence="8">Peripheral membrane protein</topology>
    </subcellularLocation>
    <subcellularLocation>
        <location evidence="1">Membrane</location>
    </subcellularLocation>
</comment>
<dbReference type="NCBIfam" id="NF004403">
    <property type="entry name" value="PRK05758.2-4"/>
    <property type="match status" value="1"/>
</dbReference>
<gene>
    <name evidence="8" type="primary">atpH</name>
    <name evidence="9" type="ORF">J2Z66_004199</name>
</gene>
<keyword evidence="5 8" id="KW-0472">Membrane</keyword>
<dbReference type="InterPro" id="IPR026015">
    <property type="entry name" value="ATP_synth_OSCP/delta_N_sf"/>
</dbReference>
<reference evidence="9 10" key="1">
    <citation type="submission" date="2021-03" db="EMBL/GenBank/DDBJ databases">
        <title>Genomic Encyclopedia of Type Strains, Phase IV (KMG-IV): sequencing the most valuable type-strain genomes for metagenomic binning, comparative biology and taxonomic classification.</title>
        <authorList>
            <person name="Goeker M."/>
        </authorList>
    </citation>
    <scope>NUCLEOTIDE SEQUENCE [LARGE SCALE GENOMIC DNA]</scope>
    <source>
        <strain evidence="9 10">DSM 26048</strain>
    </source>
</reference>
<dbReference type="Pfam" id="PF00213">
    <property type="entry name" value="OSCP"/>
    <property type="match status" value="1"/>
</dbReference>
<name>A0ABS4IZU3_9BACL</name>
<dbReference type="PRINTS" id="PR00125">
    <property type="entry name" value="ATPASEDELTA"/>
</dbReference>
<dbReference type="Gene3D" id="1.10.520.20">
    <property type="entry name" value="N-terminal domain of the delta subunit of the F1F0-ATP synthase"/>
    <property type="match status" value="1"/>
</dbReference>
<evidence type="ECO:0000256" key="8">
    <source>
        <dbReference type="HAMAP-Rule" id="MF_01416"/>
    </source>
</evidence>
<dbReference type="EMBL" id="JAGGLB010000014">
    <property type="protein sequence ID" value="MBP1992590.1"/>
    <property type="molecule type" value="Genomic_DNA"/>
</dbReference>
<keyword evidence="3 8" id="KW-0375">Hydrogen ion transport</keyword>
<accession>A0ABS4IZU3</accession>
<dbReference type="SUPFAM" id="SSF47928">
    <property type="entry name" value="N-terminal domain of the delta subunit of the F1F0-ATP synthase"/>
    <property type="match status" value="1"/>
</dbReference>